<name>A0A5B1B9V1_MYCSI</name>
<protein>
    <submittedName>
        <fullName evidence="1">Uncharacterized protein</fullName>
    </submittedName>
</protein>
<dbReference type="Proteomes" id="UP000324701">
    <property type="component" value="Unassembled WGS sequence"/>
</dbReference>
<dbReference type="EMBL" id="VTZN01000285">
    <property type="protein sequence ID" value="KAA1244625.1"/>
    <property type="molecule type" value="Genomic_DNA"/>
</dbReference>
<evidence type="ECO:0000313" key="2">
    <source>
        <dbReference type="Proteomes" id="UP000324701"/>
    </source>
</evidence>
<dbReference type="RefSeq" id="WP_149656413.1">
    <property type="nucleotide sequence ID" value="NZ_VTZN01000285.1"/>
</dbReference>
<dbReference type="AlphaFoldDB" id="A0A5B1B9V1"/>
<comment type="caution">
    <text evidence="1">The sequence shown here is derived from an EMBL/GenBank/DDBJ whole genome shotgun (WGS) entry which is preliminary data.</text>
</comment>
<dbReference type="OrthoDB" id="4733078at2"/>
<reference evidence="1 2" key="1">
    <citation type="submission" date="2019-09" db="EMBL/GenBank/DDBJ databases">
        <title>Report of infection by Mycobacterium simiae a patient suffering from pulmonary tuberculosis.</title>
        <authorList>
            <person name="Mohanty P.S."/>
            <person name="Bansal A.K."/>
            <person name="Singh H."/>
            <person name="Sharma S."/>
            <person name="Patil S.A."/>
            <person name="Upadhaya P."/>
            <person name="Singh P.K."/>
            <person name="Kumar D."/>
            <person name="Kumar S."/>
            <person name="Singh R.K."/>
            <person name="Chaudhary B."/>
        </authorList>
    </citation>
    <scope>NUCLEOTIDE SEQUENCE [LARGE SCALE GENOMIC DNA]</scope>
    <source>
        <strain evidence="1 2">JAL-560-SIM</strain>
    </source>
</reference>
<gene>
    <name evidence="1" type="ORF">F0Q45_24815</name>
</gene>
<keyword evidence="2" id="KW-1185">Reference proteome</keyword>
<evidence type="ECO:0000313" key="1">
    <source>
        <dbReference type="EMBL" id="KAA1244625.1"/>
    </source>
</evidence>
<organism evidence="1 2">
    <name type="scientific">Mycobacterium simiae</name>
    <name type="common">Mycobacterium habana</name>
    <dbReference type="NCBI Taxonomy" id="1784"/>
    <lineage>
        <taxon>Bacteria</taxon>
        <taxon>Bacillati</taxon>
        <taxon>Actinomycetota</taxon>
        <taxon>Actinomycetes</taxon>
        <taxon>Mycobacteriales</taxon>
        <taxon>Mycobacteriaceae</taxon>
        <taxon>Mycobacterium</taxon>
        <taxon>Mycobacterium simiae complex</taxon>
    </lineage>
</organism>
<accession>A0A5B1B9V1</accession>
<sequence>MGYALGDAPLLTDTDVDKLAAQFLKSPYADRTKYCEWPLDRRLEGFLRRRELVRLAEDGDAYDLILNRVMAYLGAARPARRTTADRPTTH</sequence>
<proteinExistence type="predicted"/>